<evidence type="ECO:0000313" key="4">
    <source>
        <dbReference type="Proteomes" id="UP000252147"/>
    </source>
</evidence>
<dbReference type="PANTHER" id="PTHR42776">
    <property type="entry name" value="SERINE PEPTIDASE S9 FAMILY MEMBER"/>
    <property type="match status" value="1"/>
</dbReference>
<accession>A0A368BM31</accession>
<dbReference type="InterPro" id="IPR029058">
    <property type="entry name" value="AB_hydrolase_fold"/>
</dbReference>
<dbReference type="Pfam" id="PF00326">
    <property type="entry name" value="Peptidase_S9"/>
    <property type="match status" value="1"/>
</dbReference>
<comment type="caution">
    <text evidence="3">The sequence shown here is derived from an EMBL/GenBank/DDBJ whole genome shotgun (WGS) entry which is preliminary data.</text>
</comment>
<evidence type="ECO:0000313" key="3">
    <source>
        <dbReference type="EMBL" id="RCL38135.1"/>
    </source>
</evidence>
<dbReference type="SUPFAM" id="SSF82171">
    <property type="entry name" value="DPP6 N-terminal domain-like"/>
    <property type="match status" value="1"/>
</dbReference>
<organism evidence="3 4">
    <name type="scientific">SAR86 cluster bacterium</name>
    <dbReference type="NCBI Taxonomy" id="2030880"/>
    <lineage>
        <taxon>Bacteria</taxon>
        <taxon>Pseudomonadati</taxon>
        <taxon>Pseudomonadota</taxon>
        <taxon>Gammaproteobacteria</taxon>
        <taxon>SAR86 cluster</taxon>
    </lineage>
</organism>
<dbReference type="InterPro" id="IPR001375">
    <property type="entry name" value="Peptidase_S9_cat"/>
</dbReference>
<reference evidence="3 4" key="1">
    <citation type="journal article" date="2018" name="Microbiome">
        <title>Fine metagenomic profile of the Mediterranean stratified and mixed water columns revealed by assembly and recruitment.</title>
        <authorList>
            <person name="Haro-Moreno J.M."/>
            <person name="Lopez-Perez M."/>
            <person name="De La Torre J.R."/>
            <person name="Picazo A."/>
            <person name="Camacho A."/>
            <person name="Rodriguez-Valera F."/>
        </authorList>
    </citation>
    <scope>NUCLEOTIDE SEQUENCE [LARGE SCALE GENOMIC DNA]</scope>
    <source>
        <strain evidence="3">MED-G83</strain>
    </source>
</reference>
<gene>
    <name evidence="3" type="ORF">DBW97_03655</name>
</gene>
<sequence>MKKIFILLLCHIFTYADYEWVDEIINIDEKNFVYQEGSDANLELYTKSLFVNDVILSPDGEHLAFQSDSDDFTQGIIIANLNKYLKDGLSKSTVARLAINEPGSRDLGIRRLFLCNMTWASKKHLLVELCGKTTDFIEGEQYFSVGIYKIYDLQTNEFRNFLYPFGELRRKVNNSFQDRYKPATYISRYDDNHILVSVSENRRGFRFATLRKISLNKEGTEPRGEDIFKSEVPCQYRVAYRTNAFCENPNIFILNDKKEPVLTFSSNIDTVFAHAVQEDNRKIDIDLEEYGLLGLKGSNLWLLGDPEGKTQGLSVLNINSGKITLVTPPDCSSLLEGYISANQTTPYAVGMECQGMKDIVTFNNSRDAQILTSLIRSFPDKTVELSSWTDDGMKALLKIKDSSTVTDTFVLNLENNSLEFIVNNSNVPKNKLYKNKSYQFTSSDGFVYYGYLTLPEGPIKKLFTYVHGGPHGPRDYDEYEPFEQYLASNGVAVLKVNFRGSGGYGKQFEESGYKEWGGKIMDDIAHATTDIQRKFNISTEDTCVGGASFGGYAALTMAYKYPELLDCVVGMMGVYDLNMLRYGEDDSVYTQQDRYDEIMSDYLGENENQLTEFSPINNVSKMDARILMWHGKQDFIAPIVHFDNLKKALEVNDVEYQSFTMTRLGHTYGAQEDMYIHLPIMKNFILGQLE</sequence>
<evidence type="ECO:0000256" key="1">
    <source>
        <dbReference type="ARBA" id="ARBA00022801"/>
    </source>
</evidence>
<dbReference type="PANTHER" id="PTHR42776:SF27">
    <property type="entry name" value="DIPEPTIDYL PEPTIDASE FAMILY MEMBER 6"/>
    <property type="match status" value="1"/>
</dbReference>
<dbReference type="GO" id="GO:0006508">
    <property type="term" value="P:proteolysis"/>
    <property type="evidence" value="ECO:0007669"/>
    <property type="project" value="InterPro"/>
</dbReference>
<dbReference type="AlphaFoldDB" id="A0A368BM31"/>
<protein>
    <submittedName>
        <fullName evidence="3">S9 family peptidase</fullName>
    </submittedName>
</protein>
<dbReference type="GO" id="GO:0004252">
    <property type="term" value="F:serine-type endopeptidase activity"/>
    <property type="evidence" value="ECO:0007669"/>
    <property type="project" value="TreeGrafter"/>
</dbReference>
<keyword evidence="1" id="KW-0378">Hydrolase</keyword>
<name>A0A368BM31_9GAMM</name>
<dbReference type="EMBL" id="QOPD01000005">
    <property type="protein sequence ID" value="RCL38135.1"/>
    <property type="molecule type" value="Genomic_DNA"/>
</dbReference>
<dbReference type="Proteomes" id="UP000252147">
    <property type="component" value="Unassembled WGS sequence"/>
</dbReference>
<dbReference type="SUPFAM" id="SSF53474">
    <property type="entry name" value="alpha/beta-Hydrolases"/>
    <property type="match status" value="1"/>
</dbReference>
<dbReference type="Gene3D" id="3.40.50.1820">
    <property type="entry name" value="alpha/beta hydrolase"/>
    <property type="match status" value="1"/>
</dbReference>
<evidence type="ECO:0000259" key="2">
    <source>
        <dbReference type="Pfam" id="PF00326"/>
    </source>
</evidence>
<proteinExistence type="predicted"/>
<feature type="domain" description="Peptidase S9 prolyl oligopeptidase catalytic" evidence="2">
    <location>
        <begin position="484"/>
        <end position="686"/>
    </location>
</feature>